<organism evidence="2 3">
    <name type="scientific">Brachionus calyciflorus</name>
    <dbReference type="NCBI Taxonomy" id="104777"/>
    <lineage>
        <taxon>Eukaryota</taxon>
        <taxon>Metazoa</taxon>
        <taxon>Spiralia</taxon>
        <taxon>Gnathifera</taxon>
        <taxon>Rotifera</taxon>
        <taxon>Eurotatoria</taxon>
        <taxon>Monogononta</taxon>
        <taxon>Pseudotrocha</taxon>
        <taxon>Ploima</taxon>
        <taxon>Brachionidae</taxon>
        <taxon>Brachionus</taxon>
    </lineage>
</organism>
<feature type="compositionally biased region" description="Polar residues" evidence="1">
    <location>
        <begin position="1"/>
        <end position="21"/>
    </location>
</feature>
<sequence length="297" mass="33669">MTPTNSTAKTGTVHRQSQNGSVAKPTLERPLALRANKNATNVPVASQNLDLTYLLNELCKKVDTLTIAVGAIQNSVDTLQGQMTVLSDRQVENLEKVERNHANVIERFDTLERQPIPVIQTPATNPNFSEEMIIQAREQLNVDLTVPLIYKEKNVLTMAPFNRNNINIYGTRILGKIFKKRELAAGTVDPVRTRTPPLDPIRLNLIKACYLKKLKSIEAFVDNWDTIAKSFRQKCLDMKKYLLKHPEDAEDEDDEDSPTNNLDQEFEEEDQNEPLPNQQQETSLINRDVSMHSLPLV</sequence>
<dbReference type="Proteomes" id="UP000663879">
    <property type="component" value="Unassembled WGS sequence"/>
</dbReference>
<feature type="compositionally biased region" description="Polar residues" evidence="1">
    <location>
        <begin position="274"/>
        <end position="285"/>
    </location>
</feature>
<evidence type="ECO:0000313" key="2">
    <source>
        <dbReference type="EMBL" id="CAF1083655.1"/>
    </source>
</evidence>
<reference evidence="2" key="1">
    <citation type="submission" date="2021-02" db="EMBL/GenBank/DDBJ databases">
        <authorList>
            <person name="Nowell W R."/>
        </authorList>
    </citation>
    <scope>NUCLEOTIDE SEQUENCE</scope>
    <source>
        <strain evidence="2">Ploen Becks lab</strain>
    </source>
</reference>
<evidence type="ECO:0000313" key="3">
    <source>
        <dbReference type="Proteomes" id="UP000663879"/>
    </source>
</evidence>
<dbReference type="EMBL" id="CAJNOC010006696">
    <property type="protein sequence ID" value="CAF1083655.1"/>
    <property type="molecule type" value="Genomic_DNA"/>
</dbReference>
<feature type="region of interest" description="Disordered" evidence="1">
    <location>
        <begin position="246"/>
        <end position="297"/>
    </location>
</feature>
<gene>
    <name evidence="2" type="ORF">OXX778_LOCUS20315</name>
</gene>
<protein>
    <submittedName>
        <fullName evidence="2">Uncharacterized protein</fullName>
    </submittedName>
</protein>
<name>A0A814MWY9_9BILA</name>
<proteinExistence type="predicted"/>
<evidence type="ECO:0000256" key="1">
    <source>
        <dbReference type="SAM" id="MobiDB-lite"/>
    </source>
</evidence>
<accession>A0A814MWY9</accession>
<keyword evidence="3" id="KW-1185">Reference proteome</keyword>
<comment type="caution">
    <text evidence="2">The sequence shown here is derived from an EMBL/GenBank/DDBJ whole genome shotgun (WGS) entry which is preliminary data.</text>
</comment>
<dbReference type="AlphaFoldDB" id="A0A814MWY9"/>
<feature type="compositionally biased region" description="Acidic residues" evidence="1">
    <location>
        <begin position="248"/>
        <end position="257"/>
    </location>
</feature>
<feature type="region of interest" description="Disordered" evidence="1">
    <location>
        <begin position="1"/>
        <end position="25"/>
    </location>
</feature>